<evidence type="ECO:0000256" key="6">
    <source>
        <dbReference type="ARBA" id="ARBA00023049"/>
    </source>
</evidence>
<dbReference type="Pfam" id="PF01400">
    <property type="entry name" value="Astacin"/>
    <property type="match status" value="1"/>
</dbReference>
<dbReference type="PROSITE" id="PS51864">
    <property type="entry name" value="ASTACIN"/>
    <property type="match status" value="1"/>
</dbReference>
<keyword evidence="13" id="KW-1185">Reference proteome</keyword>
<evidence type="ECO:0000256" key="10">
    <source>
        <dbReference type="RuleBase" id="RU361183"/>
    </source>
</evidence>
<dbReference type="Gene3D" id="3.40.390.10">
    <property type="entry name" value="Collagenase (Catalytic Domain)"/>
    <property type="match status" value="1"/>
</dbReference>
<proteinExistence type="predicted"/>
<feature type="chain" id="PRO_5029037426" description="Metalloendopeptidase" evidence="10">
    <location>
        <begin position="26"/>
        <end position="418"/>
    </location>
</feature>
<dbReference type="Gene3D" id="2.60.120.290">
    <property type="entry name" value="Spermadhesin, CUB domain"/>
    <property type="match status" value="1"/>
</dbReference>
<evidence type="ECO:0000256" key="7">
    <source>
        <dbReference type="ARBA" id="ARBA00023157"/>
    </source>
</evidence>
<feature type="binding site" evidence="9">
    <location>
        <position position="157"/>
    </location>
    <ligand>
        <name>Zn(2+)</name>
        <dbReference type="ChEBI" id="CHEBI:29105"/>
        <note>catalytic</note>
    </ligand>
</feature>
<feature type="active site" evidence="9">
    <location>
        <position position="148"/>
    </location>
</feature>
<feature type="signal peptide" evidence="10">
    <location>
        <begin position="1"/>
        <end position="25"/>
    </location>
</feature>
<dbReference type="GO" id="GO:0004222">
    <property type="term" value="F:metalloendopeptidase activity"/>
    <property type="evidence" value="ECO:0007669"/>
    <property type="project" value="UniProtKB-UniRule"/>
</dbReference>
<dbReference type="AlphaFoldDB" id="A0A7E4V561"/>
<organism evidence="13 14">
    <name type="scientific">Panagrellus redivivus</name>
    <name type="common">Microworm</name>
    <dbReference type="NCBI Taxonomy" id="6233"/>
    <lineage>
        <taxon>Eukaryota</taxon>
        <taxon>Metazoa</taxon>
        <taxon>Ecdysozoa</taxon>
        <taxon>Nematoda</taxon>
        <taxon>Chromadorea</taxon>
        <taxon>Rhabditida</taxon>
        <taxon>Tylenchina</taxon>
        <taxon>Panagrolaimomorpha</taxon>
        <taxon>Panagrolaimoidea</taxon>
        <taxon>Panagrolaimidae</taxon>
        <taxon>Panagrellus</taxon>
    </lineage>
</organism>
<comment type="cofactor">
    <cofactor evidence="9 10">
        <name>Zn(2+)</name>
        <dbReference type="ChEBI" id="CHEBI:29105"/>
    </cofactor>
    <text evidence="9 10">Binds 1 zinc ion per subunit.</text>
</comment>
<dbReference type="InterPro" id="IPR000859">
    <property type="entry name" value="CUB_dom"/>
</dbReference>
<evidence type="ECO:0000259" key="11">
    <source>
        <dbReference type="PROSITE" id="PS01180"/>
    </source>
</evidence>
<dbReference type="PROSITE" id="PS01180">
    <property type="entry name" value="CUB"/>
    <property type="match status" value="1"/>
</dbReference>
<keyword evidence="7" id="KW-1015">Disulfide bond</keyword>
<feature type="binding site" evidence="9">
    <location>
        <position position="147"/>
    </location>
    <ligand>
        <name>Zn(2+)</name>
        <dbReference type="ChEBI" id="CHEBI:29105"/>
        <note>catalytic</note>
    </ligand>
</feature>
<dbReference type="InterPro" id="IPR035914">
    <property type="entry name" value="Sperma_CUB_dom_sf"/>
</dbReference>
<name>A0A7E4V561_PANRE</name>
<keyword evidence="6 9" id="KW-0482">Metalloprotease</keyword>
<evidence type="ECO:0000256" key="1">
    <source>
        <dbReference type="ARBA" id="ARBA00022536"/>
    </source>
</evidence>
<dbReference type="GO" id="GO:0006508">
    <property type="term" value="P:proteolysis"/>
    <property type="evidence" value="ECO:0007669"/>
    <property type="project" value="UniProtKB-KW"/>
</dbReference>
<dbReference type="InterPro" id="IPR024079">
    <property type="entry name" value="MetalloPept_cat_dom_sf"/>
</dbReference>
<dbReference type="EC" id="3.4.24.-" evidence="10"/>
<dbReference type="SMART" id="SM00235">
    <property type="entry name" value="ZnMc"/>
    <property type="match status" value="1"/>
</dbReference>
<keyword evidence="1" id="KW-0245">EGF-like domain</keyword>
<keyword evidence="5 9" id="KW-0862">Zinc</keyword>
<sequence length="418" mass="47652">MLILARTTMKIVILCIALALPTIHAIDRHRRQVVSNGNETRLRKGTVIPYYIVGYEKLRNHSLGRELINNVQNAFKTLERLTCLSFVDKSQEIFPRKLLIFYAQRFILIEYSKKPVHCSATLGRRRRDHTVITVSEKCYKDQLTIIHEILHVLGIIHIQMRKDRDHYIYVNEGALTEDTKSSFEIVPDAKTFGVPYNPGSVMHYVPKPLMRKSDVFIGSIQSVTKNSFSNNRLTFTDIKLINLAYQCHAKCSQEDIERCSNHHGIPDSRNCATCHCPDAFQGPTCTDRAELKVNNQVCGATLQATEDWTTLSKSFDTSGACAWHIKSPMGTLLEIEVKNIQTTPTNTKHSKKCTTCEHFCMNGYLEIQNNADIQIAGLRFCCNKDITESIITDKNILPIIASFSKPFGFELQYRYIID</sequence>
<dbReference type="WBParaSite" id="Pan_g16214.t1">
    <property type="protein sequence ID" value="Pan_g16214.t1"/>
    <property type="gene ID" value="Pan_g16214"/>
</dbReference>
<comment type="caution">
    <text evidence="8">Lacks conserved residue(s) required for the propagation of feature annotation.</text>
</comment>
<reference evidence="13" key="1">
    <citation type="journal article" date="2013" name="Genetics">
        <title>The draft genome and transcriptome of Panagrellus redivivus are shaped by the harsh demands of a free-living lifestyle.</title>
        <authorList>
            <person name="Srinivasan J."/>
            <person name="Dillman A.R."/>
            <person name="Macchietto M.G."/>
            <person name="Heikkinen L."/>
            <person name="Lakso M."/>
            <person name="Fracchia K.M."/>
            <person name="Antoshechkin I."/>
            <person name="Mortazavi A."/>
            <person name="Wong G."/>
            <person name="Sternberg P.W."/>
        </authorList>
    </citation>
    <scope>NUCLEOTIDE SEQUENCE [LARGE SCALE GENOMIC DNA]</scope>
    <source>
        <strain evidence="13">MT8872</strain>
    </source>
</reference>
<dbReference type="GO" id="GO:0008270">
    <property type="term" value="F:zinc ion binding"/>
    <property type="evidence" value="ECO:0007669"/>
    <property type="project" value="UniProtKB-UniRule"/>
</dbReference>
<evidence type="ECO:0000313" key="13">
    <source>
        <dbReference type="Proteomes" id="UP000492821"/>
    </source>
</evidence>
<evidence type="ECO:0000259" key="12">
    <source>
        <dbReference type="PROSITE" id="PS51864"/>
    </source>
</evidence>
<evidence type="ECO:0000256" key="4">
    <source>
        <dbReference type="ARBA" id="ARBA00022801"/>
    </source>
</evidence>
<dbReference type="InterPro" id="IPR001506">
    <property type="entry name" value="Peptidase_M12A"/>
</dbReference>
<protein>
    <recommendedName>
        <fullName evidence="10">Metalloendopeptidase</fullName>
        <ecNumber evidence="10">3.4.24.-</ecNumber>
    </recommendedName>
</protein>
<reference evidence="14" key="2">
    <citation type="submission" date="2020-10" db="UniProtKB">
        <authorList>
            <consortium name="WormBaseParasite"/>
        </authorList>
    </citation>
    <scope>IDENTIFICATION</scope>
</reference>
<keyword evidence="10" id="KW-0732">Signal</keyword>
<evidence type="ECO:0000256" key="8">
    <source>
        <dbReference type="PROSITE-ProRule" id="PRU00059"/>
    </source>
</evidence>
<evidence type="ECO:0000256" key="3">
    <source>
        <dbReference type="ARBA" id="ARBA00022723"/>
    </source>
</evidence>
<feature type="domain" description="Peptidase M12A" evidence="12">
    <location>
        <begin position="32"/>
        <end position="248"/>
    </location>
</feature>
<evidence type="ECO:0000313" key="14">
    <source>
        <dbReference type="WBParaSite" id="Pan_g16214.t1"/>
    </source>
</evidence>
<dbReference type="PANTHER" id="PTHR10127">
    <property type="entry name" value="DISCOIDIN, CUB, EGF, LAMININ , AND ZINC METALLOPROTEASE DOMAIN CONTAINING"/>
    <property type="match status" value="1"/>
</dbReference>
<dbReference type="PANTHER" id="PTHR10127:SF780">
    <property type="entry name" value="METALLOENDOPEPTIDASE"/>
    <property type="match status" value="1"/>
</dbReference>
<evidence type="ECO:0000256" key="5">
    <source>
        <dbReference type="ARBA" id="ARBA00022833"/>
    </source>
</evidence>
<keyword evidence="4 9" id="KW-0378">Hydrolase</keyword>
<evidence type="ECO:0000256" key="2">
    <source>
        <dbReference type="ARBA" id="ARBA00022670"/>
    </source>
</evidence>
<accession>A0A7E4V561</accession>
<keyword evidence="2 9" id="KW-0645">Protease</keyword>
<dbReference type="InterPro" id="IPR006026">
    <property type="entry name" value="Peptidase_Metallo"/>
</dbReference>
<dbReference type="Proteomes" id="UP000492821">
    <property type="component" value="Unassembled WGS sequence"/>
</dbReference>
<dbReference type="SUPFAM" id="SSF55486">
    <property type="entry name" value="Metalloproteases ('zincins'), catalytic domain"/>
    <property type="match status" value="1"/>
</dbReference>
<feature type="domain" description="CUB" evidence="11">
    <location>
        <begin position="298"/>
        <end position="416"/>
    </location>
</feature>
<evidence type="ECO:0000256" key="9">
    <source>
        <dbReference type="PROSITE-ProRule" id="PRU01211"/>
    </source>
</evidence>
<keyword evidence="3 9" id="KW-0479">Metal-binding</keyword>
<dbReference type="SUPFAM" id="SSF49854">
    <property type="entry name" value="Spermadhesin, CUB domain"/>
    <property type="match status" value="1"/>
</dbReference>
<dbReference type="PRINTS" id="PR00480">
    <property type="entry name" value="ASTACIN"/>
</dbReference>
<feature type="binding site" evidence="9">
    <location>
        <position position="151"/>
    </location>
    <ligand>
        <name>Zn(2+)</name>
        <dbReference type="ChEBI" id="CHEBI:29105"/>
        <note>catalytic</note>
    </ligand>
</feature>